<dbReference type="EMBL" id="JAABOJ010000017">
    <property type="protein sequence ID" value="KAF3280895.1"/>
    <property type="molecule type" value="Genomic_DNA"/>
</dbReference>
<evidence type="ECO:0008006" key="5">
    <source>
        <dbReference type="Google" id="ProtNLM"/>
    </source>
</evidence>
<dbReference type="OrthoDB" id="590761at2759"/>
<evidence type="ECO:0000256" key="1">
    <source>
        <dbReference type="RuleBase" id="RU004374"/>
    </source>
</evidence>
<feature type="region of interest" description="Disordered" evidence="2">
    <location>
        <begin position="322"/>
        <end position="380"/>
    </location>
</feature>
<dbReference type="InterPro" id="IPR023398">
    <property type="entry name" value="TIF_eIF4e-like"/>
</dbReference>
<comment type="caution">
    <text evidence="3">The sequence shown here is derived from an EMBL/GenBank/DDBJ whole genome shotgun (WGS) entry which is preliminary data.</text>
</comment>
<feature type="region of interest" description="Disordered" evidence="2">
    <location>
        <begin position="1"/>
        <end position="53"/>
    </location>
</feature>
<feature type="compositionally biased region" description="Low complexity" evidence="2">
    <location>
        <begin position="322"/>
        <end position="342"/>
    </location>
</feature>
<dbReference type="Gene3D" id="3.30.760.10">
    <property type="entry name" value="RNA Cap, Translation Initiation Factor Eif4e"/>
    <property type="match status" value="1"/>
</dbReference>
<evidence type="ECO:0000313" key="4">
    <source>
        <dbReference type="Proteomes" id="UP000474640"/>
    </source>
</evidence>
<dbReference type="GO" id="GO:0000340">
    <property type="term" value="F:RNA 7-methylguanosine cap binding"/>
    <property type="evidence" value="ECO:0007669"/>
    <property type="project" value="TreeGrafter"/>
</dbReference>
<dbReference type="AlphaFoldDB" id="A0A7C8VGK5"/>
<proteinExistence type="inferred from homology"/>
<reference evidence="3 4" key="1">
    <citation type="submission" date="2020-01" db="EMBL/GenBank/DDBJ databases">
        <authorList>
            <person name="Palmer J.M."/>
        </authorList>
    </citation>
    <scope>NUCLEOTIDE SEQUENCE [LARGE SCALE GENOMIC DNA]</scope>
    <source>
        <strain evidence="3 4">TWF970</strain>
    </source>
</reference>
<feature type="compositionally biased region" description="Polar residues" evidence="2">
    <location>
        <begin position="19"/>
        <end position="33"/>
    </location>
</feature>
<keyword evidence="1" id="KW-0694">RNA-binding</keyword>
<dbReference type="OMA" id="DNANLWT"/>
<dbReference type="InterPro" id="IPR001040">
    <property type="entry name" value="TIF_eIF_4E"/>
</dbReference>
<dbReference type="PROSITE" id="PS00813">
    <property type="entry name" value="IF4E"/>
    <property type="match status" value="1"/>
</dbReference>
<dbReference type="PANTHER" id="PTHR11960:SF18">
    <property type="entry name" value="EUKARYOTIC TRANSLATION INITIATION FACTOR 4E HOMOLOGOUS PROTEIN, ISOFORM B"/>
    <property type="match status" value="1"/>
</dbReference>
<evidence type="ECO:0000256" key="2">
    <source>
        <dbReference type="SAM" id="MobiDB-lite"/>
    </source>
</evidence>
<gene>
    <name evidence="3" type="ORF">TWF970_002575</name>
</gene>
<dbReference type="Proteomes" id="UP000474640">
    <property type="component" value="Unassembled WGS sequence"/>
</dbReference>
<organism evidence="3 4">
    <name type="scientific">Orbilia oligospora</name>
    <name type="common">Nematode-trapping fungus</name>
    <name type="synonym">Arthrobotrys oligospora</name>
    <dbReference type="NCBI Taxonomy" id="2813651"/>
    <lineage>
        <taxon>Eukaryota</taxon>
        <taxon>Fungi</taxon>
        <taxon>Dikarya</taxon>
        <taxon>Ascomycota</taxon>
        <taxon>Pezizomycotina</taxon>
        <taxon>Orbiliomycetes</taxon>
        <taxon>Orbiliales</taxon>
        <taxon>Orbiliaceae</taxon>
        <taxon>Orbilia</taxon>
    </lineage>
</organism>
<dbReference type="GO" id="GO:0016281">
    <property type="term" value="C:eukaryotic translation initiation factor 4F complex"/>
    <property type="evidence" value="ECO:0007669"/>
    <property type="project" value="TreeGrafter"/>
</dbReference>
<accession>A0A7C8VGK5</accession>
<protein>
    <recommendedName>
        <fullName evidence="5">Eukaryotic translation initiation factor 4E type 2</fullName>
    </recommendedName>
</protein>
<dbReference type="PANTHER" id="PTHR11960">
    <property type="entry name" value="EUKARYOTIC TRANSLATION INITIATION FACTOR 4E RELATED"/>
    <property type="match status" value="1"/>
</dbReference>
<sequence>MTSSTLWGRRPTPGKLSLPLSNTDGSNENNGPQSARGFGSGRGRGGAASRDGNARFDPLSAVAPLSAGGSFNTLASPSTAFSLGSGAFASFGSSVKTPTKPPAGDPIAAAGAPKEILGPTPTASAAVTPGINGPTFASAAAAATQKKAPVEITRSPLRHTWVVWYRAPGTKFQDYEKSTQKIAAFSTVEEFWMIYSHLRKPRSLPHVSDYHLFKQGIRPVWEDHENRKGGKWIIRLKKGVSTRYWEDLVLAIIGDQFGEVGEDICGAVLSIRNAEDVLSVWTKTDTAITLKVRENIKRVINCPTETAILFKTHDESIANERNQNQGQNQNQNHTQTQRNQGQYNKQDRQQNKQHYNNHHYNNNNNNNNNQQQNQQTDKRD</sequence>
<dbReference type="GO" id="GO:0003743">
    <property type="term" value="F:translation initiation factor activity"/>
    <property type="evidence" value="ECO:0007669"/>
    <property type="project" value="UniProtKB-KW"/>
</dbReference>
<feature type="compositionally biased region" description="Low complexity" evidence="2">
    <location>
        <begin position="352"/>
        <end position="380"/>
    </location>
</feature>
<keyword evidence="1" id="KW-0648">Protein biosynthesis</keyword>
<keyword evidence="1" id="KW-0396">Initiation factor</keyword>
<name>A0A7C8VGK5_ORBOL</name>
<dbReference type="InterPro" id="IPR019770">
    <property type="entry name" value="TIF_eIF_4E_CS"/>
</dbReference>
<evidence type="ECO:0000313" key="3">
    <source>
        <dbReference type="EMBL" id="KAF3280895.1"/>
    </source>
</evidence>
<comment type="similarity">
    <text evidence="1">Belongs to the eukaryotic initiation factor 4E family.</text>
</comment>
<dbReference type="Pfam" id="PF01652">
    <property type="entry name" value="IF4E"/>
    <property type="match status" value="1"/>
</dbReference>
<dbReference type="SUPFAM" id="SSF55418">
    <property type="entry name" value="eIF4e-like"/>
    <property type="match status" value="1"/>
</dbReference>